<dbReference type="InterPro" id="IPR013078">
    <property type="entry name" value="His_Pase_superF_clade-1"/>
</dbReference>
<protein>
    <recommendedName>
        <fullName evidence="5">Histidine phosphatase family protein</fullName>
    </recommendedName>
</protein>
<dbReference type="SUPFAM" id="SSF53254">
    <property type="entry name" value="Phosphoglycerate mutase-like"/>
    <property type="match status" value="1"/>
</dbReference>
<dbReference type="CDD" id="cd07067">
    <property type="entry name" value="HP_PGM_like"/>
    <property type="match status" value="1"/>
</dbReference>
<evidence type="ECO:0000313" key="3">
    <source>
        <dbReference type="EMBL" id="GGF85936.1"/>
    </source>
</evidence>
<dbReference type="InterPro" id="IPR051695">
    <property type="entry name" value="Phosphoglycerate_Mutase"/>
</dbReference>
<reference evidence="4" key="1">
    <citation type="journal article" date="2019" name="Int. J. Syst. Evol. Microbiol.">
        <title>The Global Catalogue of Microorganisms (GCM) 10K type strain sequencing project: providing services to taxonomists for standard genome sequencing and annotation.</title>
        <authorList>
            <consortium name="The Broad Institute Genomics Platform"/>
            <consortium name="The Broad Institute Genome Sequencing Center for Infectious Disease"/>
            <person name="Wu L."/>
            <person name="Ma J."/>
        </authorList>
    </citation>
    <scope>NUCLEOTIDE SEQUENCE [LARGE SCALE GENOMIC DNA]</scope>
    <source>
        <strain evidence="4">CGMCC 1.15420</strain>
    </source>
</reference>
<organism evidence="3 4">
    <name type="scientific">Paenibacillus aceti</name>
    <dbReference type="NCBI Taxonomy" id="1820010"/>
    <lineage>
        <taxon>Bacteria</taxon>
        <taxon>Bacillati</taxon>
        <taxon>Bacillota</taxon>
        <taxon>Bacilli</taxon>
        <taxon>Bacillales</taxon>
        <taxon>Paenibacillaceae</taxon>
        <taxon>Paenibacillus</taxon>
    </lineage>
</organism>
<keyword evidence="1" id="KW-0378">Hydrolase</keyword>
<sequence>MLHNCGGVEWWLIRHGLTRWNVEHRYQGHSDVDLLPGEENGLVSLRGELAGMGFAGVYCSDLKRCRQTLQWIRPDLIDQVSYDARLRELNFGAWEGQTYEKLKHDQRYRAWIDDPKRYTPSDGESWEQFHGRVTSFYSELMQVSKELADRSVQPGRTDEFGPGQQRSKNERERRRAVLLIVTHGGVISLLKTLVSPDIGFWDSRVSPGEIVKLQVF</sequence>
<dbReference type="EMBL" id="BMIW01000002">
    <property type="protein sequence ID" value="GGF85936.1"/>
    <property type="molecule type" value="Genomic_DNA"/>
</dbReference>
<dbReference type="InterPro" id="IPR029033">
    <property type="entry name" value="His_PPase_superfam"/>
</dbReference>
<accession>A0ABQ1VQL3</accession>
<evidence type="ECO:0000256" key="2">
    <source>
        <dbReference type="SAM" id="MobiDB-lite"/>
    </source>
</evidence>
<dbReference type="Pfam" id="PF00300">
    <property type="entry name" value="His_Phos_1"/>
    <property type="match status" value="1"/>
</dbReference>
<evidence type="ECO:0000313" key="4">
    <source>
        <dbReference type="Proteomes" id="UP000608420"/>
    </source>
</evidence>
<dbReference type="PANTHER" id="PTHR46517:SF1">
    <property type="entry name" value="FRUCTOSE-2,6-BISPHOSPHATASE TIGAR"/>
    <property type="match status" value="1"/>
</dbReference>
<dbReference type="PANTHER" id="PTHR46517">
    <property type="entry name" value="FRUCTOSE-2,6-BISPHOSPHATASE TIGAR"/>
    <property type="match status" value="1"/>
</dbReference>
<feature type="region of interest" description="Disordered" evidence="2">
    <location>
        <begin position="148"/>
        <end position="171"/>
    </location>
</feature>
<keyword evidence="4" id="KW-1185">Reference proteome</keyword>
<dbReference type="RefSeq" id="WP_229716803.1">
    <property type="nucleotide sequence ID" value="NZ_BMIW01000002.1"/>
</dbReference>
<proteinExistence type="predicted"/>
<gene>
    <name evidence="3" type="ORF">GCM10010913_04220</name>
</gene>
<dbReference type="Gene3D" id="3.40.50.1240">
    <property type="entry name" value="Phosphoglycerate mutase-like"/>
    <property type="match status" value="1"/>
</dbReference>
<evidence type="ECO:0008006" key="5">
    <source>
        <dbReference type="Google" id="ProtNLM"/>
    </source>
</evidence>
<dbReference type="Proteomes" id="UP000608420">
    <property type="component" value="Unassembled WGS sequence"/>
</dbReference>
<name>A0ABQ1VQL3_9BACL</name>
<dbReference type="SMART" id="SM00855">
    <property type="entry name" value="PGAM"/>
    <property type="match status" value="1"/>
</dbReference>
<evidence type="ECO:0000256" key="1">
    <source>
        <dbReference type="ARBA" id="ARBA00022801"/>
    </source>
</evidence>
<comment type="caution">
    <text evidence="3">The sequence shown here is derived from an EMBL/GenBank/DDBJ whole genome shotgun (WGS) entry which is preliminary data.</text>
</comment>